<feature type="domain" description="DUF4283" evidence="1">
    <location>
        <begin position="67"/>
        <end position="106"/>
    </location>
</feature>
<evidence type="ECO:0000313" key="3">
    <source>
        <dbReference type="Proteomes" id="UP001552299"/>
    </source>
</evidence>
<comment type="caution">
    <text evidence="2">The sequence shown here is derived from an EMBL/GenBank/DDBJ whole genome shotgun (WGS) entry which is preliminary data.</text>
</comment>
<gene>
    <name evidence="2" type="ORF">M5K25_012732</name>
</gene>
<dbReference type="AlphaFoldDB" id="A0ABD0UYA3"/>
<organism evidence="2 3">
    <name type="scientific">Dendrobium thyrsiflorum</name>
    <name type="common">Pinecone-like raceme dendrobium</name>
    <name type="synonym">Orchid</name>
    <dbReference type="NCBI Taxonomy" id="117978"/>
    <lineage>
        <taxon>Eukaryota</taxon>
        <taxon>Viridiplantae</taxon>
        <taxon>Streptophyta</taxon>
        <taxon>Embryophyta</taxon>
        <taxon>Tracheophyta</taxon>
        <taxon>Spermatophyta</taxon>
        <taxon>Magnoliopsida</taxon>
        <taxon>Liliopsida</taxon>
        <taxon>Asparagales</taxon>
        <taxon>Orchidaceae</taxon>
        <taxon>Epidendroideae</taxon>
        <taxon>Malaxideae</taxon>
        <taxon>Dendrobiinae</taxon>
        <taxon>Dendrobium</taxon>
    </lineage>
</organism>
<dbReference type="Proteomes" id="UP001552299">
    <property type="component" value="Unassembled WGS sequence"/>
</dbReference>
<protein>
    <recommendedName>
        <fullName evidence="1">DUF4283 domain-containing protein</fullName>
    </recommendedName>
</protein>
<accession>A0ABD0UYA3</accession>
<evidence type="ECO:0000259" key="1">
    <source>
        <dbReference type="Pfam" id="PF14111"/>
    </source>
</evidence>
<name>A0ABD0UYA3_DENTH</name>
<keyword evidence="3" id="KW-1185">Reference proteome</keyword>
<dbReference type="EMBL" id="JANQDX010000010">
    <property type="protein sequence ID" value="KAL0917654.1"/>
    <property type="molecule type" value="Genomic_DNA"/>
</dbReference>
<evidence type="ECO:0000313" key="2">
    <source>
        <dbReference type="EMBL" id="KAL0917654.1"/>
    </source>
</evidence>
<dbReference type="Pfam" id="PF14111">
    <property type="entry name" value="DUF4283"/>
    <property type="match status" value="1"/>
</dbReference>
<dbReference type="InterPro" id="IPR025558">
    <property type="entry name" value="DUF4283"/>
</dbReference>
<reference evidence="2 3" key="1">
    <citation type="journal article" date="2024" name="Plant Biotechnol. J.">
        <title>Dendrobium thyrsiflorum genome and its molecular insights into genes involved in important horticultural traits.</title>
        <authorList>
            <person name="Chen B."/>
            <person name="Wang J.Y."/>
            <person name="Zheng P.J."/>
            <person name="Li K.L."/>
            <person name="Liang Y.M."/>
            <person name="Chen X.F."/>
            <person name="Zhang C."/>
            <person name="Zhao X."/>
            <person name="He X."/>
            <person name="Zhang G.Q."/>
            <person name="Liu Z.J."/>
            <person name="Xu Q."/>
        </authorList>
    </citation>
    <scope>NUCLEOTIDE SEQUENCE [LARGE SCALE GENOMIC DNA]</scope>
    <source>
        <strain evidence="2">GZMU011</strain>
    </source>
</reference>
<proteinExistence type="predicted"/>
<sequence>MTTSSSAIPPSTVFLIGKSRSFKDALAGSSSSTQSIHFIHTSFKGCSTLLFDDSVVSQLAAPFALTHISIQLSNDLDYSHIFSRRAYYIQGCQMRLLKWTPDFDVHKESPIAHMHGHGLKECFRLHPHLRKAKESSKQEMDQIGVMKDIGEKDFMNIANEKGVTLEEGELPLEMEHIGASSYAP</sequence>